<organism evidence="1 2">
    <name type="scientific">Dubosiella muris</name>
    <dbReference type="NCBI Taxonomy" id="3038133"/>
    <lineage>
        <taxon>Bacteria</taxon>
        <taxon>Bacillati</taxon>
        <taxon>Bacillota</taxon>
        <taxon>Erysipelotrichia</taxon>
        <taxon>Erysipelotrichales</taxon>
        <taxon>Erysipelotrichaceae</taxon>
        <taxon>Dubosiella</taxon>
    </lineage>
</organism>
<accession>A0AC61R870</accession>
<dbReference type="Proteomes" id="UP000308836">
    <property type="component" value="Unassembled WGS sequence"/>
</dbReference>
<proteinExistence type="predicted"/>
<keyword evidence="2" id="KW-1185">Reference proteome</keyword>
<dbReference type="EMBL" id="SRYG01000006">
    <property type="protein sequence ID" value="TGY66481.1"/>
    <property type="molecule type" value="Genomic_DNA"/>
</dbReference>
<evidence type="ECO:0000313" key="1">
    <source>
        <dbReference type="EMBL" id="TGY66481.1"/>
    </source>
</evidence>
<gene>
    <name evidence="1" type="ORF">E5336_04085</name>
</gene>
<evidence type="ECO:0000313" key="2">
    <source>
        <dbReference type="Proteomes" id="UP000308836"/>
    </source>
</evidence>
<comment type="caution">
    <text evidence="1">The sequence shown here is derived from an EMBL/GenBank/DDBJ whole genome shotgun (WGS) entry which is preliminary data.</text>
</comment>
<sequence>MKELRINYKSIRLGSFLYLAFPVVLFFIGFVKWNITLPAILFIGWIVFKLGREKEAPGYVTFKINTLFIVIVAFILWAYLGGQGGLFYQTSDWNERNAIFRDLIQFDWPVYYPKTDTMLTYYIGHWLPAAGMGKIIYILSSNRVLAFQIGNLFLALWTIIGILFTYLLMIIYIQPKSKNLKWIILIVFIGFSGMDVIGCVLEKWNWQTFMEWMHLEWWSPGYQFSSNTTDLFWVFNQAIPAWVATMLFLNENSPKNYAFIISCLLLAATFPAVGLAALMIGKYIGDLIRAIHLRSQKQFLVETFSVSNIGAILFVTPSMIAYLLMNSAIGKTKENIYLLPDQLLLTSTMKGLILGMSIVALIGFVYIWKRRKEIQTQKSLKFILGSLILLLLLIGMVITHPETRRIYFVFLALECGIYWLCLAPDFANRYLYYLIAGTLLVFPMIHIGTSIDFCMRASIPSLIILTTLCAKKICDWIYNGKKFKGIQNISTIFLVGFLCIGSVTPIVEMGRGIYKAMEAGTTSLQADQIKTLNKYHETGRTYYNFVSEDYKNTFFYRNYAK</sequence>
<protein>
    <submittedName>
        <fullName evidence="1">Uncharacterized protein</fullName>
    </submittedName>
</protein>
<name>A0AC61R870_9FIRM</name>
<reference evidence="1" key="1">
    <citation type="submission" date="2019-04" db="EMBL/GenBank/DDBJ databases">
        <title>Microbes associate with the intestines of laboratory mice.</title>
        <authorList>
            <person name="Navarre W."/>
            <person name="Wong E."/>
            <person name="Huang K."/>
            <person name="Tropini C."/>
            <person name="Ng K."/>
            <person name="Yu B."/>
        </authorList>
    </citation>
    <scope>NUCLEOTIDE SEQUENCE</scope>
    <source>
        <strain evidence="1">NM09_H32</strain>
    </source>
</reference>